<evidence type="ECO:0000313" key="4">
    <source>
        <dbReference type="Proteomes" id="UP001381693"/>
    </source>
</evidence>
<dbReference type="AlphaFoldDB" id="A0AAN8X708"/>
<dbReference type="PROSITE" id="PS50108">
    <property type="entry name" value="CRIB"/>
    <property type="match status" value="1"/>
</dbReference>
<comment type="caution">
    <text evidence="3">The sequence shown here is derived from an EMBL/GenBank/DDBJ whole genome shotgun (WGS) entry which is preliminary data.</text>
</comment>
<evidence type="ECO:0000259" key="2">
    <source>
        <dbReference type="PROSITE" id="PS50108"/>
    </source>
</evidence>
<keyword evidence="4" id="KW-1185">Reference proteome</keyword>
<name>A0AAN8X708_HALRR</name>
<feature type="compositionally biased region" description="Low complexity" evidence="1">
    <location>
        <begin position="158"/>
        <end position="170"/>
    </location>
</feature>
<dbReference type="Proteomes" id="UP001381693">
    <property type="component" value="Unassembled WGS sequence"/>
</dbReference>
<reference evidence="3 4" key="1">
    <citation type="submission" date="2023-11" db="EMBL/GenBank/DDBJ databases">
        <title>Halocaridina rubra genome assembly.</title>
        <authorList>
            <person name="Smith C."/>
        </authorList>
    </citation>
    <scope>NUCLEOTIDE SEQUENCE [LARGE SCALE GENOMIC DNA]</scope>
    <source>
        <strain evidence="3">EP-1</strain>
        <tissue evidence="3">Whole</tissue>
    </source>
</reference>
<evidence type="ECO:0000256" key="1">
    <source>
        <dbReference type="SAM" id="MobiDB-lite"/>
    </source>
</evidence>
<organism evidence="3 4">
    <name type="scientific">Halocaridina rubra</name>
    <name type="common">Hawaiian red shrimp</name>
    <dbReference type="NCBI Taxonomy" id="373956"/>
    <lineage>
        <taxon>Eukaryota</taxon>
        <taxon>Metazoa</taxon>
        <taxon>Ecdysozoa</taxon>
        <taxon>Arthropoda</taxon>
        <taxon>Crustacea</taxon>
        <taxon>Multicrustacea</taxon>
        <taxon>Malacostraca</taxon>
        <taxon>Eumalacostraca</taxon>
        <taxon>Eucarida</taxon>
        <taxon>Decapoda</taxon>
        <taxon>Pleocyemata</taxon>
        <taxon>Caridea</taxon>
        <taxon>Atyoidea</taxon>
        <taxon>Atyidae</taxon>
        <taxon>Halocaridina</taxon>
    </lineage>
</organism>
<feature type="compositionally biased region" description="Polar residues" evidence="1">
    <location>
        <begin position="87"/>
        <end position="101"/>
    </location>
</feature>
<proteinExistence type="predicted"/>
<sequence>MPFYRTDRRSQLISGPTNFNHISHMGPGDSIEIQRLVDLPSRIGGTPMDQRTPHSQSIHRVRSMLQTSVKLAPRIPQGPDPPRRSFSHQPLPQPHYSNVHNGSGPPPMPSSIRRPGMPPLPPTSAPQHHPSQRSPEEPRHQIIHQLQEEECGDTSPRHSIASNTSSNLSSPPSPGRPPDHHSSSYDS</sequence>
<feature type="domain" description="CRIB" evidence="2">
    <location>
        <begin position="13"/>
        <end position="26"/>
    </location>
</feature>
<accession>A0AAN8X708</accession>
<evidence type="ECO:0000313" key="3">
    <source>
        <dbReference type="EMBL" id="KAK7079051.1"/>
    </source>
</evidence>
<gene>
    <name evidence="3" type="ORF">SK128_028532</name>
</gene>
<dbReference type="InterPro" id="IPR000095">
    <property type="entry name" value="CRIB_dom"/>
</dbReference>
<dbReference type="EMBL" id="JAXCGZ010007595">
    <property type="protein sequence ID" value="KAK7079051.1"/>
    <property type="molecule type" value="Genomic_DNA"/>
</dbReference>
<feature type="region of interest" description="Disordered" evidence="1">
    <location>
        <begin position="72"/>
        <end position="187"/>
    </location>
</feature>
<protein>
    <recommendedName>
        <fullName evidence="2">CRIB domain-containing protein</fullName>
    </recommendedName>
</protein>
<feature type="compositionally biased region" description="Basic and acidic residues" evidence="1">
    <location>
        <begin position="177"/>
        <end position="187"/>
    </location>
</feature>
<dbReference type="SMART" id="SM00285">
    <property type="entry name" value="PBD"/>
    <property type="match status" value="1"/>
</dbReference>